<dbReference type="GO" id="GO:0071555">
    <property type="term" value="P:cell wall organization"/>
    <property type="evidence" value="ECO:0007669"/>
    <property type="project" value="UniProtKB-KW"/>
</dbReference>
<reference evidence="10" key="1">
    <citation type="journal article" date="2011" name="Genome Res.">
        <title>Phylogeny-wide analysis of social amoeba genomes highlights ancient origins for complex intercellular communication.</title>
        <authorList>
            <person name="Heidel A.J."/>
            <person name="Lawal H.M."/>
            <person name="Felder M."/>
            <person name="Schilde C."/>
            <person name="Helps N.R."/>
            <person name="Tunggal B."/>
            <person name="Rivero F."/>
            <person name="John U."/>
            <person name="Schleicher M."/>
            <person name="Eichinger L."/>
            <person name="Platzer M."/>
            <person name="Noegel A.A."/>
            <person name="Schaap P."/>
            <person name="Gloeckner G."/>
        </authorList>
    </citation>
    <scope>NUCLEOTIDE SEQUENCE [LARGE SCALE GENOMIC DNA]</scope>
    <source>
        <strain evidence="10">SH3</strain>
    </source>
</reference>
<dbReference type="PANTHER" id="PTHR22935:SF98">
    <property type="entry name" value="BETA-LACTAMASE FAMILY PROTEIN"/>
    <property type="match status" value="1"/>
</dbReference>
<evidence type="ECO:0000256" key="6">
    <source>
        <dbReference type="ARBA" id="ARBA00023049"/>
    </source>
</evidence>
<dbReference type="GO" id="GO:0046872">
    <property type="term" value="F:metal ion binding"/>
    <property type="evidence" value="ECO:0007669"/>
    <property type="project" value="UniProtKB-KW"/>
</dbReference>
<dbReference type="InterPro" id="IPR001466">
    <property type="entry name" value="Beta-lactam-related"/>
</dbReference>
<evidence type="ECO:0000256" key="4">
    <source>
        <dbReference type="ARBA" id="ARBA00022833"/>
    </source>
</evidence>
<dbReference type="InterPro" id="IPR012338">
    <property type="entry name" value="Beta-lactam/transpept-like"/>
</dbReference>
<proteinExistence type="inferred from homology"/>
<keyword evidence="2" id="KW-0479">Metal-binding</keyword>
<gene>
    <name evidence="9" type="ORF">DFA_07913</name>
</gene>
<dbReference type="HAMAP" id="MF_01924">
    <property type="entry name" value="A_A_dipeptidase"/>
    <property type="match status" value="1"/>
</dbReference>
<dbReference type="RefSeq" id="XP_004355406.1">
    <property type="nucleotide sequence ID" value="XM_004355354.1"/>
</dbReference>
<dbReference type="OrthoDB" id="428260at2759"/>
<dbReference type="GO" id="GO:0008237">
    <property type="term" value="F:metallopeptidase activity"/>
    <property type="evidence" value="ECO:0007669"/>
    <property type="project" value="UniProtKB-KW"/>
</dbReference>
<dbReference type="InterPro" id="IPR000755">
    <property type="entry name" value="A_A_dipeptidase"/>
</dbReference>
<evidence type="ECO:0000313" key="10">
    <source>
        <dbReference type="Proteomes" id="UP000007797"/>
    </source>
</evidence>
<dbReference type="KEGG" id="dfa:DFA_07913"/>
<dbReference type="OMA" id="WRYWDET"/>
<dbReference type="CDD" id="cd14840">
    <property type="entry name" value="D-Ala-D-Ala_dipeptidase_Aad"/>
    <property type="match status" value="1"/>
</dbReference>
<dbReference type="Proteomes" id="UP000007797">
    <property type="component" value="Unassembled WGS sequence"/>
</dbReference>
<dbReference type="PANTHER" id="PTHR22935">
    <property type="entry name" value="PENICILLIN-BINDING PROTEIN"/>
    <property type="match status" value="1"/>
</dbReference>
<evidence type="ECO:0000259" key="8">
    <source>
        <dbReference type="Pfam" id="PF00144"/>
    </source>
</evidence>
<feature type="domain" description="Beta-lactamase-related" evidence="8">
    <location>
        <begin position="22"/>
        <end position="363"/>
    </location>
</feature>
<dbReference type="GO" id="GO:0006508">
    <property type="term" value="P:proteolysis"/>
    <property type="evidence" value="ECO:0007669"/>
    <property type="project" value="UniProtKB-KW"/>
</dbReference>
<evidence type="ECO:0000256" key="7">
    <source>
        <dbReference type="ARBA" id="ARBA00023316"/>
    </source>
</evidence>
<evidence type="ECO:0000256" key="5">
    <source>
        <dbReference type="ARBA" id="ARBA00022997"/>
    </source>
</evidence>
<dbReference type="Gene3D" id="3.30.1380.10">
    <property type="match status" value="1"/>
</dbReference>
<evidence type="ECO:0000256" key="2">
    <source>
        <dbReference type="ARBA" id="ARBA00022723"/>
    </source>
</evidence>
<protein>
    <recommendedName>
        <fullName evidence="8">Beta-lactamase-related domain-containing protein</fullName>
    </recommendedName>
</protein>
<dbReference type="InterPro" id="IPR051478">
    <property type="entry name" value="Beta-lactamase-like_AB/R"/>
</dbReference>
<accession>F4Q418</accession>
<keyword evidence="6" id="KW-0482">Metalloprotease</keyword>
<organism evidence="9 10">
    <name type="scientific">Cavenderia fasciculata</name>
    <name type="common">Slime mold</name>
    <name type="synonym">Dictyostelium fasciculatum</name>
    <dbReference type="NCBI Taxonomy" id="261658"/>
    <lineage>
        <taxon>Eukaryota</taxon>
        <taxon>Amoebozoa</taxon>
        <taxon>Evosea</taxon>
        <taxon>Eumycetozoa</taxon>
        <taxon>Dictyostelia</taxon>
        <taxon>Acytosteliales</taxon>
        <taxon>Cavenderiaceae</taxon>
        <taxon>Cavenderia</taxon>
    </lineage>
</organism>
<dbReference type="SUPFAM" id="SSF55166">
    <property type="entry name" value="Hedgehog/DD-peptidase"/>
    <property type="match status" value="1"/>
</dbReference>
<name>F4Q418_CACFS</name>
<dbReference type="GeneID" id="14869231"/>
<dbReference type="InterPro" id="IPR009045">
    <property type="entry name" value="Zn_M74/Hedgehog-like"/>
</dbReference>
<dbReference type="AlphaFoldDB" id="F4Q418"/>
<evidence type="ECO:0000256" key="1">
    <source>
        <dbReference type="ARBA" id="ARBA00022670"/>
    </source>
</evidence>
<dbReference type="Pfam" id="PF00144">
    <property type="entry name" value="Beta-lactamase"/>
    <property type="match status" value="1"/>
</dbReference>
<dbReference type="Pfam" id="PF01427">
    <property type="entry name" value="Peptidase_M15"/>
    <property type="match status" value="1"/>
</dbReference>
<keyword evidence="7" id="KW-0961">Cell wall biogenesis/degradation</keyword>
<dbReference type="STRING" id="1054147.F4Q418"/>
<evidence type="ECO:0000256" key="3">
    <source>
        <dbReference type="ARBA" id="ARBA00022801"/>
    </source>
</evidence>
<evidence type="ECO:0000313" key="9">
    <source>
        <dbReference type="EMBL" id="EGG16932.1"/>
    </source>
</evidence>
<keyword evidence="5" id="KW-0224">Dipeptidase</keyword>
<keyword evidence="10" id="KW-1185">Reference proteome</keyword>
<sequence length="859" mass="97549">MIQKDSYQIEEISHDKVIKPLEEWMKHQIKEKGVPAFALTVTNRTTPLFSNIYHHPNIKTPLLSPTKSLFKVASVSKLFTYVALLQLVEQGKINLNDPITKYIPGFKVKNPPTRPDSDDLYKTITVFNLIRHTSGLIREPIGGNYFNYQQCNLEELVISMNQSTLVSVPGTTYKYSNAAVAMAVFASGISFEEYLEKNVFEKIGMNDSTFRDIHNNTRCEKEDQVRLTVGHQWRYWDETKTDTGVFQEAPLTHFGMFPAGCLKTTLPDIQKFLRVILNNGSPLLKESTYLLMITPQPLDKPLTEPRQTLKYAPSPYGDEHGLGADVSPLFNLLQVRHGGAINGFASDFRVIPELGIGFYGVTTLDCANTITYNMVEYFVHLLIMAKPPSHLPHLDMVAVKRCGDLVESSLLAKPLTEQETNQVVGVYKYNDTNSVDSNVLRDTNRYTVYPEYDGNVYLRTQFINKLATIHNSVTQAADGTIPIVTNDRLSYLQVLNVKLAQDGGHLVNDGVFKKSKEDTQRYPLLYQPYYPLPSPSTPPPHANTLFESLCGHYHAQDQIVLVFEEDGMLSMCIEWFFIYHLYIKNQYEDRIEFQLATDCMYNDEPVTIYFDTSLNAAGDKVYRPKLFSLAGIPFVYHITGPIPGQIQEGVEKESVVKAIVAKSVSVPCPHPQPPTNELVDLSTLHPTLKIDVKYATSDNFAGVQFYPIAKAFLHRKSAESLVRAHQWLEQWGLGIVVFDAYRPWNVTWAMSESVKQEYRGLYVADPAKGSVHNRGGAADISLYDLKTGQIIQMPGEYDEFSVRSHRSYFGGTTRQRWSKKLLTIAMMNHGFLPYPQEWWHFDFTESFPVLNVQFKDLIK</sequence>
<dbReference type="EMBL" id="GL883021">
    <property type="protein sequence ID" value="EGG16932.1"/>
    <property type="molecule type" value="Genomic_DNA"/>
</dbReference>
<keyword evidence="4" id="KW-0862">Zinc</keyword>
<keyword evidence="3" id="KW-0378">Hydrolase</keyword>
<dbReference type="SUPFAM" id="SSF56601">
    <property type="entry name" value="beta-lactamase/transpeptidase-like"/>
    <property type="match status" value="1"/>
</dbReference>
<keyword evidence="1" id="KW-0645">Protease</keyword>
<dbReference type="Gene3D" id="3.40.710.10">
    <property type="entry name" value="DD-peptidase/beta-lactamase superfamily"/>
    <property type="match status" value="1"/>
</dbReference>
<dbReference type="GO" id="GO:0016805">
    <property type="term" value="F:dipeptidase activity"/>
    <property type="evidence" value="ECO:0007669"/>
    <property type="project" value="UniProtKB-KW"/>
</dbReference>